<feature type="region of interest" description="Disordered" evidence="1">
    <location>
        <begin position="157"/>
        <end position="283"/>
    </location>
</feature>
<dbReference type="Proteomes" id="UP001176940">
    <property type="component" value="Unassembled WGS sequence"/>
</dbReference>
<dbReference type="EMBL" id="CAUEEQ010019386">
    <property type="protein sequence ID" value="CAJ0941877.1"/>
    <property type="molecule type" value="Genomic_DNA"/>
</dbReference>
<keyword evidence="4" id="KW-1185">Reference proteome</keyword>
<organism evidence="3 4">
    <name type="scientific">Ranitomeya imitator</name>
    <name type="common">mimic poison frog</name>
    <dbReference type="NCBI Taxonomy" id="111125"/>
    <lineage>
        <taxon>Eukaryota</taxon>
        <taxon>Metazoa</taxon>
        <taxon>Chordata</taxon>
        <taxon>Craniata</taxon>
        <taxon>Vertebrata</taxon>
        <taxon>Euteleostomi</taxon>
        <taxon>Amphibia</taxon>
        <taxon>Batrachia</taxon>
        <taxon>Anura</taxon>
        <taxon>Neobatrachia</taxon>
        <taxon>Hyloidea</taxon>
        <taxon>Dendrobatidae</taxon>
        <taxon>Dendrobatinae</taxon>
        <taxon>Ranitomeya</taxon>
    </lineage>
</organism>
<proteinExistence type="predicted"/>
<dbReference type="PANTHER" id="PTHR22042:SF3">
    <property type="entry name" value="RIKEN CDNA 2900026A02 GENE"/>
    <property type="match status" value="1"/>
</dbReference>
<dbReference type="InterPro" id="IPR032764">
    <property type="entry name" value="Tankyrase-bd_C"/>
</dbReference>
<dbReference type="SMART" id="SM01319">
    <property type="entry name" value="Tankyrase_bdg_C"/>
    <property type="match status" value="1"/>
</dbReference>
<dbReference type="PANTHER" id="PTHR22042">
    <property type="entry name" value="TANKYRASE 1 BINDING PROTEIN"/>
    <property type="match status" value="1"/>
</dbReference>
<comment type="caution">
    <text evidence="3">The sequence shown here is derived from an EMBL/GenBank/DDBJ whole genome shotgun (WGS) entry which is preliminary data.</text>
</comment>
<feature type="compositionally biased region" description="Basic and acidic residues" evidence="1">
    <location>
        <begin position="44"/>
        <end position="65"/>
    </location>
</feature>
<feature type="compositionally biased region" description="Low complexity" evidence="1">
    <location>
        <begin position="213"/>
        <end position="236"/>
    </location>
</feature>
<accession>A0ABN9LHU2</accession>
<sequence length="283" mass="31824">MYHYVLICPNNRFPSSFVQESSSYDNISTRKQQSHSRLSSLSHTETDQHDSITEVRDGSLDRSSMDLDSTDGTASTPSFHEAKAADFSFMDQTSVLDSTALKNRVQLSRKSQRRAPSQSQRRSRLLLSGSQLAVIEDTDSPWMFTDTTGNCRARASAIRDDWNRRQKPEKKDEVDAEEEKPQRSSLPSQRMPMFPGMDHSTLVAQLRKRQETESSSESSTQPSSPQSSAQPSRSPKSPLPQGTLGVKLLPTSADIQERGASESPQWLKELKSKKRQSQYENHS</sequence>
<evidence type="ECO:0000256" key="1">
    <source>
        <dbReference type="SAM" id="MobiDB-lite"/>
    </source>
</evidence>
<feature type="domain" description="Tankyrase 1-binding protein C-terminal" evidence="2">
    <location>
        <begin position="84"/>
        <end position="274"/>
    </location>
</feature>
<gene>
    <name evidence="3" type="ORF">RIMI_LOCUS9377281</name>
</gene>
<reference evidence="3" key="1">
    <citation type="submission" date="2023-07" db="EMBL/GenBank/DDBJ databases">
        <authorList>
            <person name="Stuckert A."/>
        </authorList>
    </citation>
    <scope>NUCLEOTIDE SEQUENCE</scope>
</reference>
<evidence type="ECO:0000259" key="2">
    <source>
        <dbReference type="SMART" id="SM01319"/>
    </source>
</evidence>
<evidence type="ECO:0000313" key="4">
    <source>
        <dbReference type="Proteomes" id="UP001176940"/>
    </source>
</evidence>
<feature type="compositionally biased region" description="Basic and acidic residues" evidence="1">
    <location>
        <begin position="157"/>
        <end position="173"/>
    </location>
</feature>
<evidence type="ECO:0000313" key="3">
    <source>
        <dbReference type="EMBL" id="CAJ0941877.1"/>
    </source>
</evidence>
<feature type="region of interest" description="Disordered" evidence="1">
    <location>
        <begin position="24"/>
        <end position="77"/>
    </location>
</feature>
<feature type="compositionally biased region" description="Polar residues" evidence="1">
    <location>
        <begin position="66"/>
        <end position="77"/>
    </location>
</feature>
<dbReference type="InterPro" id="IPR040006">
    <property type="entry name" value="TNKS1BP1-like"/>
</dbReference>
<name>A0ABN9LHU2_9NEOB</name>
<dbReference type="Pfam" id="PF15327">
    <property type="entry name" value="Tankyrase_bdg_C"/>
    <property type="match status" value="1"/>
</dbReference>
<protein>
    <recommendedName>
        <fullName evidence="2">Tankyrase 1-binding protein C-terminal domain-containing protein</fullName>
    </recommendedName>
</protein>